<dbReference type="PRINTS" id="PR01438">
    <property type="entry name" value="UNVRSLSTRESS"/>
</dbReference>
<dbReference type="OrthoDB" id="5564966at2"/>
<evidence type="ECO:0000313" key="3">
    <source>
        <dbReference type="EMBL" id="QBK31643.1"/>
    </source>
</evidence>
<accession>A0A4P6V414</accession>
<dbReference type="PANTHER" id="PTHR46268:SF6">
    <property type="entry name" value="UNIVERSAL STRESS PROTEIN UP12"/>
    <property type="match status" value="1"/>
</dbReference>
<gene>
    <name evidence="3" type="ORF">E0E05_14145</name>
</gene>
<dbReference type="CDD" id="cd00293">
    <property type="entry name" value="USP-like"/>
    <property type="match status" value="1"/>
</dbReference>
<dbReference type="InterPro" id="IPR006016">
    <property type="entry name" value="UspA"/>
</dbReference>
<dbReference type="GeneID" id="90768444"/>
<dbReference type="Gene3D" id="3.40.50.620">
    <property type="entry name" value="HUPs"/>
    <property type="match status" value="1"/>
</dbReference>
<dbReference type="PANTHER" id="PTHR46268">
    <property type="entry name" value="STRESS RESPONSE PROTEIN NHAX"/>
    <property type="match status" value="1"/>
</dbReference>
<dbReference type="Pfam" id="PF00582">
    <property type="entry name" value="Usp"/>
    <property type="match status" value="1"/>
</dbReference>
<sequence>MFEHILVAVDGSEGSKRALETAARLAAHSDAELLILTVYRHHSMTEASMSMVRPNDPENLDDVLRGYAKEVAEKAKAEAGERGAGRVRAFVKNGQPARTIVKFGEDHGADLIVVGSRGMGDIEGFLLGSVSHKVTSLARCPVMVV</sequence>
<evidence type="ECO:0000256" key="1">
    <source>
        <dbReference type="ARBA" id="ARBA00008791"/>
    </source>
</evidence>
<dbReference type="KEGG" id="rpod:E0E05_14145"/>
<dbReference type="EMBL" id="CP036532">
    <property type="protein sequence ID" value="QBK31643.1"/>
    <property type="molecule type" value="Genomic_DNA"/>
</dbReference>
<comment type="similarity">
    <text evidence="1">Belongs to the universal stress protein A family.</text>
</comment>
<reference evidence="3 4" key="1">
    <citation type="journal article" date="2017" name="Int. J. Syst. Evol. Microbiol.">
        <title>Roseitalea porphyridii gen. nov., sp. nov., isolated from a red alga, and reclassification of Hoeflea suaedae Chung et al. 2013 as Pseudohoeflea suaedae gen. nov., comb. nov.</title>
        <authorList>
            <person name="Hyeon J.W."/>
            <person name="Jeong S.E."/>
            <person name="Baek K."/>
            <person name="Jeon C.O."/>
        </authorList>
    </citation>
    <scope>NUCLEOTIDE SEQUENCE [LARGE SCALE GENOMIC DNA]</scope>
    <source>
        <strain evidence="3 4">MA7-20</strain>
    </source>
</reference>
<name>A0A4P6V414_9HYPH</name>
<evidence type="ECO:0000313" key="4">
    <source>
        <dbReference type="Proteomes" id="UP000293719"/>
    </source>
</evidence>
<dbReference type="RefSeq" id="WP_131617300.1">
    <property type="nucleotide sequence ID" value="NZ_CP036532.1"/>
</dbReference>
<dbReference type="Proteomes" id="UP000293719">
    <property type="component" value="Chromosome"/>
</dbReference>
<dbReference type="AlphaFoldDB" id="A0A4P6V414"/>
<dbReference type="InterPro" id="IPR006015">
    <property type="entry name" value="Universal_stress_UspA"/>
</dbReference>
<proteinExistence type="inferred from homology"/>
<feature type="domain" description="UspA" evidence="2">
    <location>
        <begin position="1"/>
        <end position="145"/>
    </location>
</feature>
<evidence type="ECO:0000259" key="2">
    <source>
        <dbReference type="Pfam" id="PF00582"/>
    </source>
</evidence>
<dbReference type="InterPro" id="IPR014729">
    <property type="entry name" value="Rossmann-like_a/b/a_fold"/>
</dbReference>
<keyword evidence="4" id="KW-1185">Reference proteome</keyword>
<organism evidence="3 4">
    <name type="scientific">Roseitalea porphyridii</name>
    <dbReference type="NCBI Taxonomy" id="1852022"/>
    <lineage>
        <taxon>Bacteria</taxon>
        <taxon>Pseudomonadati</taxon>
        <taxon>Pseudomonadota</taxon>
        <taxon>Alphaproteobacteria</taxon>
        <taxon>Hyphomicrobiales</taxon>
        <taxon>Ahrensiaceae</taxon>
        <taxon>Roseitalea</taxon>
    </lineage>
</organism>
<protein>
    <submittedName>
        <fullName evidence="3">Universal stress protein</fullName>
    </submittedName>
</protein>
<dbReference type="SUPFAM" id="SSF52402">
    <property type="entry name" value="Adenine nucleotide alpha hydrolases-like"/>
    <property type="match status" value="1"/>
</dbReference>